<accession>A0A921NXP3</accession>
<evidence type="ECO:0000313" key="2">
    <source>
        <dbReference type="Proteomes" id="UP000717981"/>
    </source>
</evidence>
<dbReference type="OrthoDB" id="8859045at2"/>
<proteinExistence type="predicted"/>
<organism evidence="1 2">
    <name type="scientific">Pseudoxanthomonas taiwanensis</name>
    <dbReference type="NCBI Taxonomy" id="176598"/>
    <lineage>
        <taxon>Bacteria</taxon>
        <taxon>Pseudomonadati</taxon>
        <taxon>Pseudomonadota</taxon>
        <taxon>Gammaproteobacteria</taxon>
        <taxon>Lysobacterales</taxon>
        <taxon>Lysobacteraceae</taxon>
        <taxon>Pseudoxanthomonas</taxon>
    </lineage>
</organism>
<comment type="caution">
    <text evidence="1">The sequence shown here is derived from an EMBL/GenBank/DDBJ whole genome shotgun (WGS) entry which is preliminary data.</text>
</comment>
<keyword evidence="2" id="KW-1185">Reference proteome</keyword>
<name>A0A921NXP3_9GAMM</name>
<sequence length="212" mass="23808">MQGRKRFTVAGTRGWQGVGAGMLAAALALLAPLAHADPFGLEQGMRLEQLKQVAGLKDEGEFLYSTTRLPRTHPDFTDFRLLVTPEQGLCKLTAWTDPIPTNTYGEGVRRKYASLLAALEARYGAHKKFDFLRAGSIWDEPRDWMMGLLREERTLATYWDNEEGSRMSDRLVSVSLRAHAVSTSQGLIQLTYEFENMPACIAEIRRRESSAL</sequence>
<dbReference type="Proteomes" id="UP000717981">
    <property type="component" value="Unassembled WGS sequence"/>
</dbReference>
<dbReference type="AlphaFoldDB" id="A0A921NXP3"/>
<reference evidence="1" key="1">
    <citation type="submission" date="2017-10" db="EMBL/GenBank/DDBJ databases">
        <title>Whole genome sequencing of members of genus Pseudoxanthomonas.</title>
        <authorList>
            <person name="Kumar S."/>
            <person name="Bansal K."/>
            <person name="Kaur A."/>
            <person name="Patil P."/>
            <person name="Sharma S."/>
            <person name="Patil P.B."/>
        </authorList>
    </citation>
    <scope>NUCLEOTIDE SEQUENCE</scope>
    <source>
        <strain evidence="1">DSM 22914</strain>
    </source>
</reference>
<dbReference type="RefSeq" id="WP_162124666.1">
    <property type="nucleotide sequence ID" value="NZ_PDWK01000039.1"/>
</dbReference>
<dbReference type="EMBL" id="PDWK01000039">
    <property type="protein sequence ID" value="KAF1688699.1"/>
    <property type="molecule type" value="Genomic_DNA"/>
</dbReference>
<evidence type="ECO:0000313" key="1">
    <source>
        <dbReference type="EMBL" id="KAF1688699.1"/>
    </source>
</evidence>
<gene>
    <name evidence="1" type="ORF">CR938_08865</name>
</gene>
<protein>
    <submittedName>
        <fullName evidence="1">Uncharacterized protein</fullName>
    </submittedName>
</protein>